<feature type="repeat" description="PPR" evidence="3">
    <location>
        <begin position="854"/>
        <end position="888"/>
    </location>
</feature>
<feature type="repeat" description="PPR" evidence="3">
    <location>
        <begin position="924"/>
        <end position="958"/>
    </location>
</feature>
<evidence type="ECO:0000256" key="2">
    <source>
        <dbReference type="ARBA" id="ARBA00022737"/>
    </source>
</evidence>
<dbReference type="Pfam" id="PF01535">
    <property type="entry name" value="PPR"/>
    <property type="match status" value="5"/>
</dbReference>
<dbReference type="PROSITE" id="PS51375">
    <property type="entry name" value="PPR"/>
    <property type="match status" value="12"/>
</dbReference>
<dbReference type="InterPro" id="IPR011990">
    <property type="entry name" value="TPR-like_helical_dom_sf"/>
</dbReference>
<evidence type="ECO:0000256" key="3">
    <source>
        <dbReference type="PROSITE-ProRule" id="PRU00708"/>
    </source>
</evidence>
<evidence type="ECO:0000256" key="4">
    <source>
        <dbReference type="SAM" id="MobiDB-lite"/>
    </source>
</evidence>
<feature type="compositionally biased region" description="Polar residues" evidence="4">
    <location>
        <begin position="34"/>
        <end position="43"/>
    </location>
</feature>
<comment type="caution">
    <text evidence="5">The sequence shown here is derived from an EMBL/GenBank/DDBJ whole genome shotgun (WGS) entry which is preliminary data.</text>
</comment>
<feature type="repeat" description="PPR" evidence="3">
    <location>
        <begin position="713"/>
        <end position="747"/>
    </location>
</feature>
<dbReference type="AlphaFoldDB" id="A0ABD1LSZ8"/>
<dbReference type="InterPro" id="IPR002885">
    <property type="entry name" value="PPR_rpt"/>
</dbReference>
<dbReference type="PANTHER" id="PTHR47939">
    <property type="entry name" value="MEMBRANE-ASSOCIATED SALT-INDUCIBLE PROTEIN-LIKE"/>
    <property type="match status" value="1"/>
</dbReference>
<protein>
    <recommendedName>
        <fullName evidence="7">Pentatricopeptide repeat-containing protein</fullName>
    </recommendedName>
</protein>
<feature type="repeat" description="PPR" evidence="3">
    <location>
        <begin position="889"/>
        <end position="923"/>
    </location>
</feature>
<accession>A0ABD1LSZ8</accession>
<gene>
    <name evidence="5" type="ORF">Fmac_025687</name>
</gene>
<comment type="similarity">
    <text evidence="1">Belongs to the PPR family. P subfamily.</text>
</comment>
<dbReference type="EMBL" id="JBGMDY010000008">
    <property type="protein sequence ID" value="KAL2326629.1"/>
    <property type="molecule type" value="Genomic_DNA"/>
</dbReference>
<name>A0ABD1LSZ8_9FABA</name>
<feature type="repeat" description="PPR" evidence="3">
    <location>
        <begin position="431"/>
        <end position="465"/>
    </location>
</feature>
<dbReference type="NCBIfam" id="TIGR00756">
    <property type="entry name" value="PPR"/>
    <property type="match status" value="12"/>
</dbReference>
<evidence type="ECO:0000313" key="5">
    <source>
        <dbReference type="EMBL" id="KAL2326629.1"/>
    </source>
</evidence>
<reference evidence="5 6" key="1">
    <citation type="submission" date="2024-08" db="EMBL/GenBank/DDBJ databases">
        <title>Insights into the chromosomal genome structure of Flemingia macrophylla.</title>
        <authorList>
            <person name="Ding Y."/>
            <person name="Zhao Y."/>
            <person name="Bi W."/>
            <person name="Wu M."/>
            <person name="Zhao G."/>
            <person name="Gong Y."/>
            <person name="Li W."/>
            <person name="Zhang P."/>
        </authorList>
    </citation>
    <scope>NUCLEOTIDE SEQUENCE [LARGE SCALE GENOMIC DNA]</scope>
    <source>
        <strain evidence="5">DYQJB</strain>
        <tissue evidence="5">Leaf</tissue>
    </source>
</reference>
<evidence type="ECO:0008006" key="7">
    <source>
        <dbReference type="Google" id="ProtNLM"/>
    </source>
</evidence>
<feature type="repeat" description="PPR" evidence="3">
    <location>
        <begin position="466"/>
        <end position="500"/>
    </location>
</feature>
<sequence>MRSISKLRSLDSLLSQSHVLHLSNSAKLPRPHKTSQLSLNNKPSDTDASRALFNEITEILGADTVIPDRSPPGLLFLLETRHSEVGFRDQQACTEVACENAAEDVSVLEDAHLGNMDEEYVSRVVGEITEVIRVENCSFSVEERLENLSYGLNSEVFDMVLKRCFKMPQLALRVFNWLKVKDGFRHTTRTYNTMLFIAGEAKEFGLVKKLVEEMDEYGVQKDVNTWTILITHYGKTKKIGEALLAFENMKRCGCEPDAVTYGAVIRSLCGSGKGDIAMEFYSEMIKKDMVLDVRLYKLIMNCMARSGDVAAVNVLGNNMIRLSAMPENSVVGCMLKSFCISERIEEALELIRDLKNKDLDLEPEYYETLVRGLCKAGRIIDALEIVEIMKRRDMVNAKVHGIILNGYLGRNDIDGALKVFQSMKESGCIPTISTYTELIQHLFRLSRYEEACMLYDEMLGKGIKPDIVAITAMVAGHVSHNHISKAWKMFNSMESQGIKPTWKSYAVFIKELCKASRTDDIVKVLQEMQASKIKIHDILFHQVFTYMENKGELAVREKVQQMRKAFTLDPEKFINSDKQVFLKIKVEEDAKVDQSKSERDCSLIYPNLKTYNEQDVHEICRILSSSINWSLTKEKLEKSTIHFTPELVMEILQNCNMNGNSVLNFFSWVGKQTGYQHTAGSYNMAIKIAGCGKDFKHMRSLFFEMRRNNYPITPETWTIMIMLYGRTGLTVMAMNCFKEMKTDGYSPSRSTYKYLILALCGRKGRKVDDALKIYGEMISAGHVPDKELIETYLGCLCEAGRVLEARRCTDSLQNFGYTVPLSYSLFIRALCRAGRVEQALPLLEEVGEEKSILDQLTCGSIVHGLLRKGRLEEALAKVDAMKQKGTAPTIHVYTSLIVHFFKEKQVEKAIEIFKEMQRSGYEPTIVTYSALVRGYMNVGRPIDAWNIFYRMKIKGPCPDFKMYSMFLTCLCKVGRSEEGMNLISEMLDSEIVPSTVNFRTVCFGLNSEGKNDLARIVLQQKSELRRRRKLIT</sequence>
<keyword evidence="2" id="KW-0677">Repeat</keyword>
<feature type="repeat" description="PPR" evidence="3">
    <location>
        <begin position="748"/>
        <end position="784"/>
    </location>
</feature>
<feature type="repeat" description="PPR" evidence="3">
    <location>
        <begin position="396"/>
        <end position="430"/>
    </location>
</feature>
<dbReference type="InterPro" id="IPR050667">
    <property type="entry name" value="PPR-containing_protein"/>
</dbReference>
<evidence type="ECO:0000256" key="1">
    <source>
        <dbReference type="ARBA" id="ARBA00007626"/>
    </source>
</evidence>
<feature type="repeat" description="PPR" evidence="3">
    <location>
        <begin position="257"/>
        <end position="291"/>
    </location>
</feature>
<dbReference type="Pfam" id="PF13041">
    <property type="entry name" value="PPR_2"/>
    <property type="match status" value="5"/>
</dbReference>
<dbReference type="PANTHER" id="PTHR47939:SF13">
    <property type="entry name" value="OS03G0201400 PROTEIN"/>
    <property type="match status" value="1"/>
</dbReference>
<feature type="repeat" description="PPR" evidence="3">
    <location>
        <begin position="222"/>
        <end position="256"/>
    </location>
</feature>
<dbReference type="Gene3D" id="1.25.40.10">
    <property type="entry name" value="Tetratricopeptide repeat domain"/>
    <property type="match status" value="7"/>
</dbReference>
<organism evidence="5 6">
    <name type="scientific">Flemingia macrophylla</name>
    <dbReference type="NCBI Taxonomy" id="520843"/>
    <lineage>
        <taxon>Eukaryota</taxon>
        <taxon>Viridiplantae</taxon>
        <taxon>Streptophyta</taxon>
        <taxon>Embryophyta</taxon>
        <taxon>Tracheophyta</taxon>
        <taxon>Spermatophyta</taxon>
        <taxon>Magnoliopsida</taxon>
        <taxon>eudicotyledons</taxon>
        <taxon>Gunneridae</taxon>
        <taxon>Pentapetalae</taxon>
        <taxon>rosids</taxon>
        <taxon>fabids</taxon>
        <taxon>Fabales</taxon>
        <taxon>Fabaceae</taxon>
        <taxon>Papilionoideae</taxon>
        <taxon>50 kb inversion clade</taxon>
        <taxon>NPAAA clade</taxon>
        <taxon>indigoferoid/millettioid clade</taxon>
        <taxon>Phaseoleae</taxon>
        <taxon>Flemingia</taxon>
    </lineage>
</organism>
<feature type="repeat" description="PPR" evidence="3">
    <location>
        <begin position="959"/>
        <end position="993"/>
    </location>
</feature>
<evidence type="ECO:0000313" key="6">
    <source>
        <dbReference type="Proteomes" id="UP001603857"/>
    </source>
</evidence>
<proteinExistence type="inferred from homology"/>
<dbReference type="Proteomes" id="UP001603857">
    <property type="component" value="Unassembled WGS sequence"/>
</dbReference>
<feature type="region of interest" description="Disordered" evidence="4">
    <location>
        <begin position="24"/>
        <end position="44"/>
    </location>
</feature>
<keyword evidence="6" id="KW-1185">Reference proteome</keyword>
<feature type="repeat" description="PPR" evidence="3">
    <location>
        <begin position="362"/>
        <end position="392"/>
    </location>
</feature>